<dbReference type="GO" id="GO:0016020">
    <property type="term" value="C:membrane"/>
    <property type="evidence" value="ECO:0007669"/>
    <property type="project" value="UniProtKB-SubCell"/>
</dbReference>
<dbReference type="Proteomes" id="UP000180166">
    <property type="component" value="Chromosome"/>
</dbReference>
<name>A0ABC9YT68_9NOCA</name>
<feature type="transmembrane region" description="Helical" evidence="7">
    <location>
        <begin position="160"/>
        <end position="182"/>
    </location>
</feature>
<protein>
    <submittedName>
        <fullName evidence="8">Multidrug resistance protein NorM</fullName>
    </submittedName>
    <submittedName>
        <fullName evidence="9">Multidrug transporter MatE</fullName>
    </submittedName>
</protein>
<feature type="transmembrane region" description="Helical" evidence="7">
    <location>
        <begin position="267"/>
        <end position="287"/>
    </location>
</feature>
<keyword evidence="4 7" id="KW-1133">Transmembrane helix</keyword>
<dbReference type="PANTHER" id="PTHR42893">
    <property type="entry name" value="PROTEIN DETOXIFICATION 44, CHLOROPLASTIC-RELATED"/>
    <property type="match status" value="1"/>
</dbReference>
<keyword evidence="5 7" id="KW-0472">Membrane</keyword>
<feature type="transmembrane region" description="Helical" evidence="7">
    <location>
        <begin position="234"/>
        <end position="255"/>
    </location>
</feature>
<sequence>MSSTEVFDDAGEDPGSAGKSREVGRGPGSAAEALGADFEDSDEAPGSLGKSRSVGGGRGSVAEIAEVAEVRGAEAAGAGPRRILGIAIPTLGVLVAEPIYLLFDMAVVGRLGALALAGLAVGGLILAQVSSQLTFLSYGTTARAARRHGAGDERGAVIEGVQASWIAVGVGLVIVAVVQVFAGPITQAIAGGDDIARAAESWVRIALFGVPLILLSMAGNGWMRGVQQTRRPLLYVLAGLVVSGILCPTLVHGLLGAPRLELAGSAVANLVGQAISGALFVSALWRAKVPLAPHITIMKAQLALGRDLIARSLAFQASFVSAAAVASRFGAASVAAHQLVLQIWSFLALTLDSLAIAAQTLVGAALGAGNARGARGLARRITGWSTVFSVVLAAIFAAGYSLIPRLFTNDPSVLDRTHVVWWFFVAMIPVAGVVFALDGVLLGAGDAAFLRNATLGSALIGFLPLIWLSLAYDWGIGGIWTGLVAFMLLRLAAVSWRALSGRWARVGAEVPGRMA</sequence>
<evidence type="ECO:0000256" key="5">
    <source>
        <dbReference type="ARBA" id="ARBA00023136"/>
    </source>
</evidence>
<dbReference type="CDD" id="cd13136">
    <property type="entry name" value="MATE_DinF_like"/>
    <property type="match status" value="1"/>
</dbReference>
<evidence type="ECO:0000256" key="3">
    <source>
        <dbReference type="ARBA" id="ARBA00022692"/>
    </source>
</evidence>
<reference evidence="9 10" key="2">
    <citation type="journal article" date="2016" name="Genome Announc.">
        <title>Draft Genome Sequence of Erythromycin- and Oxytetracycline-Sensitive Nocardia seriolae Strain U-1 (NBRC 110359).</title>
        <authorList>
            <person name="Imajoh M."/>
            <person name="Sukeda M."/>
            <person name="Shimizu M."/>
            <person name="Yamane J."/>
            <person name="Ohnishi K."/>
            <person name="Oshima S."/>
        </authorList>
    </citation>
    <scope>NUCLEOTIDE SEQUENCE [LARGE SCALE GENOMIC DNA]</scope>
    <source>
        <strain evidence="9 10">U-1</strain>
    </source>
</reference>
<dbReference type="KEGG" id="nsr:NS506_06287"/>
<dbReference type="InterPro" id="IPR044644">
    <property type="entry name" value="DinF-like"/>
</dbReference>
<comment type="similarity">
    <text evidence="2">Belongs to the multi antimicrobial extrusion (MATE) (TC 2.A.66.1) family.</text>
</comment>
<evidence type="ECO:0000313" key="8">
    <source>
        <dbReference type="EMBL" id="APB00323.1"/>
    </source>
</evidence>
<reference evidence="8 11" key="3">
    <citation type="submission" date="2016-10" db="EMBL/GenBank/DDBJ databases">
        <title>Genome sequence of Nocardia seriolae strain EM150506, isolated from Anguila japonica.</title>
        <authorList>
            <person name="Han H.-J."/>
        </authorList>
    </citation>
    <scope>NUCLEOTIDE SEQUENCE [LARGE SCALE GENOMIC DNA]</scope>
    <source>
        <strain evidence="8 11">EM150506</strain>
    </source>
</reference>
<dbReference type="NCBIfam" id="TIGR00797">
    <property type="entry name" value="matE"/>
    <property type="match status" value="1"/>
</dbReference>
<dbReference type="AlphaFoldDB" id="A0ABC9YT68"/>
<evidence type="ECO:0000256" key="7">
    <source>
        <dbReference type="SAM" id="Phobius"/>
    </source>
</evidence>
<accession>A0ABC9YT68</accession>
<feature type="transmembrane region" description="Helical" evidence="7">
    <location>
        <begin position="474"/>
        <end position="493"/>
    </location>
</feature>
<feature type="transmembrane region" description="Helical" evidence="7">
    <location>
        <begin position="381"/>
        <end position="400"/>
    </location>
</feature>
<feature type="transmembrane region" description="Helical" evidence="7">
    <location>
        <begin position="202"/>
        <end position="222"/>
    </location>
</feature>
<proteinExistence type="inferred from homology"/>
<evidence type="ECO:0000256" key="6">
    <source>
        <dbReference type="SAM" id="MobiDB-lite"/>
    </source>
</evidence>
<reference evidence="10" key="1">
    <citation type="submission" date="2015-07" db="EMBL/GenBank/DDBJ databases">
        <title>Nocardia seriolae U-1 whole genome shotgun sequence.</title>
        <authorList>
            <person name="Imajoh M."/>
            <person name="Fukumoto Y."/>
            <person name="Sukeda M."/>
            <person name="Yamane J."/>
            <person name="Yamasaki K."/>
            <person name="Shimizu M."/>
            <person name="Ohnishi K."/>
            <person name="Oshima S."/>
        </authorList>
    </citation>
    <scope>NUCLEOTIDE SEQUENCE [LARGE SCALE GENOMIC DNA]</scope>
    <source>
        <strain evidence="10">U-1</strain>
    </source>
</reference>
<evidence type="ECO:0000313" key="10">
    <source>
        <dbReference type="Proteomes" id="UP000037179"/>
    </source>
</evidence>
<dbReference type="Pfam" id="PF01554">
    <property type="entry name" value="MatE"/>
    <property type="match status" value="2"/>
</dbReference>
<evidence type="ECO:0000256" key="4">
    <source>
        <dbReference type="ARBA" id="ARBA00022989"/>
    </source>
</evidence>
<dbReference type="EMBL" id="BBYQ01000040">
    <property type="protein sequence ID" value="GAP28679.1"/>
    <property type="molecule type" value="Genomic_DNA"/>
</dbReference>
<evidence type="ECO:0000256" key="1">
    <source>
        <dbReference type="ARBA" id="ARBA00004141"/>
    </source>
</evidence>
<dbReference type="Proteomes" id="UP000037179">
    <property type="component" value="Unassembled WGS sequence"/>
</dbReference>
<feature type="compositionally biased region" description="Acidic residues" evidence="6">
    <location>
        <begin position="1"/>
        <end position="12"/>
    </location>
</feature>
<organism evidence="9 10">
    <name type="scientific">Nocardia seriolae</name>
    <dbReference type="NCBI Taxonomy" id="37332"/>
    <lineage>
        <taxon>Bacteria</taxon>
        <taxon>Bacillati</taxon>
        <taxon>Actinomycetota</taxon>
        <taxon>Actinomycetes</taxon>
        <taxon>Mycobacteriales</taxon>
        <taxon>Nocardiaceae</taxon>
        <taxon>Nocardia</taxon>
    </lineage>
</organism>
<gene>
    <name evidence="8" type="ORF">NS506_06287</name>
    <name evidence="9" type="ORF">NSK11_contig00040-0033</name>
</gene>
<feature type="transmembrane region" description="Helical" evidence="7">
    <location>
        <begin position="449"/>
        <end position="468"/>
    </location>
</feature>
<keyword evidence="3 7" id="KW-0812">Transmembrane</keyword>
<feature type="transmembrane region" description="Helical" evidence="7">
    <location>
        <begin position="343"/>
        <end position="369"/>
    </location>
</feature>
<keyword evidence="10" id="KW-1185">Reference proteome</keyword>
<dbReference type="PANTHER" id="PTHR42893:SF46">
    <property type="entry name" value="PROTEIN DETOXIFICATION 44, CHLOROPLASTIC"/>
    <property type="match status" value="1"/>
</dbReference>
<feature type="transmembrane region" description="Helical" evidence="7">
    <location>
        <begin position="83"/>
        <end position="103"/>
    </location>
</feature>
<comment type="subcellular location">
    <subcellularLocation>
        <location evidence="1">Membrane</location>
        <topology evidence="1">Multi-pass membrane protein</topology>
    </subcellularLocation>
</comment>
<feature type="transmembrane region" description="Helical" evidence="7">
    <location>
        <begin position="308"/>
        <end position="331"/>
    </location>
</feature>
<evidence type="ECO:0000256" key="2">
    <source>
        <dbReference type="ARBA" id="ARBA00010199"/>
    </source>
</evidence>
<evidence type="ECO:0000313" key="11">
    <source>
        <dbReference type="Proteomes" id="UP000180166"/>
    </source>
</evidence>
<feature type="transmembrane region" description="Helical" evidence="7">
    <location>
        <begin position="115"/>
        <end position="139"/>
    </location>
</feature>
<dbReference type="InterPro" id="IPR002528">
    <property type="entry name" value="MATE_fam"/>
</dbReference>
<evidence type="ECO:0000313" key="9">
    <source>
        <dbReference type="EMBL" id="GAP28679.1"/>
    </source>
</evidence>
<feature type="region of interest" description="Disordered" evidence="6">
    <location>
        <begin position="1"/>
        <end position="57"/>
    </location>
</feature>
<dbReference type="EMBL" id="CP017839">
    <property type="protein sequence ID" value="APB00323.1"/>
    <property type="molecule type" value="Genomic_DNA"/>
</dbReference>
<feature type="transmembrane region" description="Helical" evidence="7">
    <location>
        <begin position="420"/>
        <end position="442"/>
    </location>
</feature>